<keyword evidence="3" id="KW-1185">Reference proteome</keyword>
<sequence>MFSEDYLFYMLKGPVKRDLHCRISGALRVDFRCLKNFFFGEARGGGGRNPGVCQKKRRDGSGLKRCFLEIIPFNMLKGPEKRVLHFRMRRAMGVDQNPPSISFDRPRDYAPPPFASPKKKFFKQRESVETWNKPQQKQFPANSAHKAMQSESGAE</sequence>
<organism evidence="2 3">
    <name type="scientific">Caerostris darwini</name>
    <dbReference type="NCBI Taxonomy" id="1538125"/>
    <lineage>
        <taxon>Eukaryota</taxon>
        <taxon>Metazoa</taxon>
        <taxon>Ecdysozoa</taxon>
        <taxon>Arthropoda</taxon>
        <taxon>Chelicerata</taxon>
        <taxon>Arachnida</taxon>
        <taxon>Araneae</taxon>
        <taxon>Araneomorphae</taxon>
        <taxon>Entelegynae</taxon>
        <taxon>Araneoidea</taxon>
        <taxon>Araneidae</taxon>
        <taxon>Caerostris</taxon>
    </lineage>
</organism>
<dbReference type="Proteomes" id="UP001054837">
    <property type="component" value="Unassembled WGS sequence"/>
</dbReference>
<feature type="region of interest" description="Disordered" evidence="1">
    <location>
        <begin position="94"/>
        <end position="155"/>
    </location>
</feature>
<dbReference type="AlphaFoldDB" id="A0AAV4PP14"/>
<accession>A0AAV4PP14</accession>
<name>A0AAV4PP14_9ARAC</name>
<proteinExistence type="predicted"/>
<reference evidence="2 3" key="1">
    <citation type="submission" date="2021-06" db="EMBL/GenBank/DDBJ databases">
        <title>Caerostris darwini draft genome.</title>
        <authorList>
            <person name="Kono N."/>
            <person name="Arakawa K."/>
        </authorList>
    </citation>
    <scope>NUCLEOTIDE SEQUENCE [LARGE SCALE GENOMIC DNA]</scope>
</reference>
<comment type="caution">
    <text evidence="2">The sequence shown here is derived from an EMBL/GenBank/DDBJ whole genome shotgun (WGS) entry which is preliminary data.</text>
</comment>
<evidence type="ECO:0000313" key="3">
    <source>
        <dbReference type="Proteomes" id="UP001054837"/>
    </source>
</evidence>
<gene>
    <name evidence="2" type="ORF">CDAR_396521</name>
</gene>
<dbReference type="EMBL" id="BPLQ01003121">
    <property type="protein sequence ID" value="GIX98145.1"/>
    <property type="molecule type" value="Genomic_DNA"/>
</dbReference>
<feature type="compositionally biased region" description="Polar residues" evidence="1">
    <location>
        <begin position="129"/>
        <end position="141"/>
    </location>
</feature>
<evidence type="ECO:0000313" key="2">
    <source>
        <dbReference type="EMBL" id="GIX98145.1"/>
    </source>
</evidence>
<protein>
    <submittedName>
        <fullName evidence="2">Uncharacterized protein</fullName>
    </submittedName>
</protein>
<evidence type="ECO:0000256" key="1">
    <source>
        <dbReference type="SAM" id="MobiDB-lite"/>
    </source>
</evidence>